<accession>A0A1Y0B1Z4</accession>
<name>A0A1Y0B1Z4_9LAMI</name>
<organism evidence="1">
    <name type="scientific">Utricularia reniformis</name>
    <dbReference type="NCBI Taxonomy" id="192314"/>
    <lineage>
        <taxon>Eukaryota</taxon>
        <taxon>Viridiplantae</taxon>
        <taxon>Streptophyta</taxon>
        <taxon>Embryophyta</taxon>
        <taxon>Tracheophyta</taxon>
        <taxon>Spermatophyta</taxon>
        <taxon>Magnoliopsida</taxon>
        <taxon>eudicotyledons</taxon>
        <taxon>Gunneridae</taxon>
        <taxon>Pentapetalae</taxon>
        <taxon>asterids</taxon>
        <taxon>lamiids</taxon>
        <taxon>Lamiales</taxon>
        <taxon>Lentibulariaceae</taxon>
        <taxon>Utricularia</taxon>
    </lineage>
</organism>
<reference evidence="1" key="1">
    <citation type="submission" date="2017-03" db="EMBL/GenBank/DDBJ databases">
        <title>The mitochondrial genome of the carnivorous plant Utricularia reniformis (Lentibulariaceae): structure, comparative analysis and evolutionary landmarks.</title>
        <authorList>
            <person name="Silva S.R."/>
            <person name="Alvarenga D.O."/>
            <person name="Michael T.P."/>
            <person name="Miranda V.F.O."/>
            <person name="Varani A.M."/>
        </authorList>
    </citation>
    <scope>NUCLEOTIDE SEQUENCE</scope>
</reference>
<keyword evidence="1" id="KW-0496">Mitochondrion</keyword>
<proteinExistence type="predicted"/>
<gene>
    <name evidence="1" type="ORF">AEK19_MT1203</name>
</gene>
<geneLocation type="mitochondrion" evidence="1"/>
<sequence length="103" mass="11793">MLTRRSRCPFLLHYLYQLLAVTENRLSKVEGPLELRLPRHLYVGYANASTSAYATEDLEILWHGNRLGSSRRQGMSIPPFNQSITSFYHLSCLLVEESLLAPL</sequence>
<evidence type="ECO:0000313" key="1">
    <source>
        <dbReference type="EMBL" id="ART31417.1"/>
    </source>
</evidence>
<dbReference type="EMBL" id="KY774314">
    <property type="protein sequence ID" value="ART31417.1"/>
    <property type="molecule type" value="Genomic_DNA"/>
</dbReference>
<protein>
    <submittedName>
        <fullName evidence="1">Uncharacterized protein</fullName>
    </submittedName>
</protein>
<dbReference type="AlphaFoldDB" id="A0A1Y0B1Z4"/>